<dbReference type="FunFam" id="1.10.10.10:FF:000001">
    <property type="entry name" value="LysR family transcriptional regulator"/>
    <property type="match status" value="1"/>
</dbReference>
<dbReference type="PANTHER" id="PTHR30126">
    <property type="entry name" value="HTH-TYPE TRANSCRIPTIONAL REGULATOR"/>
    <property type="match status" value="1"/>
</dbReference>
<dbReference type="NCBIfam" id="NF047711">
    <property type="entry name" value="PutUtilRegPtrR"/>
    <property type="match status" value="1"/>
</dbReference>
<name>A0A0U5GGU8_9GAMM</name>
<protein>
    <submittedName>
        <fullName evidence="6">Putative HTH-type transcriptional regulator YneJ</fullName>
    </submittedName>
</protein>
<gene>
    <name evidence="6" type="primary">yneJ1</name>
    <name evidence="6" type="ORF">EM595_0231</name>
</gene>
<dbReference type="STRING" id="1619313.EM595_0231"/>
<dbReference type="InterPro" id="IPR036388">
    <property type="entry name" value="WH-like_DNA-bd_sf"/>
</dbReference>
<organism evidence="6 7">
    <name type="scientific">Duffyella gerundensis</name>
    <dbReference type="NCBI Taxonomy" id="1619313"/>
    <lineage>
        <taxon>Bacteria</taxon>
        <taxon>Pseudomonadati</taxon>
        <taxon>Pseudomonadota</taxon>
        <taxon>Gammaproteobacteria</taxon>
        <taxon>Enterobacterales</taxon>
        <taxon>Erwiniaceae</taxon>
        <taxon>Duffyella</taxon>
    </lineage>
</organism>
<dbReference type="InterPro" id="IPR005119">
    <property type="entry name" value="LysR_subst-bd"/>
</dbReference>
<evidence type="ECO:0000313" key="7">
    <source>
        <dbReference type="Proteomes" id="UP000059419"/>
    </source>
</evidence>
<dbReference type="Pfam" id="PF00126">
    <property type="entry name" value="HTH_1"/>
    <property type="match status" value="1"/>
</dbReference>
<dbReference type="CDD" id="cd08442">
    <property type="entry name" value="PBP2_YofA_SoxR_like"/>
    <property type="match status" value="1"/>
</dbReference>
<dbReference type="InterPro" id="IPR036390">
    <property type="entry name" value="WH_DNA-bd_sf"/>
</dbReference>
<comment type="similarity">
    <text evidence="1">Belongs to the LysR transcriptional regulatory family.</text>
</comment>
<dbReference type="PATRIC" id="fig|1619313.3.peg.238"/>
<evidence type="ECO:0000256" key="4">
    <source>
        <dbReference type="ARBA" id="ARBA00023163"/>
    </source>
</evidence>
<dbReference type="Gene3D" id="3.40.190.290">
    <property type="match status" value="1"/>
</dbReference>
<dbReference type="RefSeq" id="WP_067427016.1">
    <property type="nucleotide sequence ID" value="NZ_LN907827.1"/>
</dbReference>
<accession>A0A0U5GGU8</accession>
<evidence type="ECO:0000313" key="6">
    <source>
        <dbReference type="EMBL" id="CUU22468.1"/>
    </source>
</evidence>
<dbReference type="GO" id="GO:0000976">
    <property type="term" value="F:transcription cis-regulatory region binding"/>
    <property type="evidence" value="ECO:0007669"/>
    <property type="project" value="TreeGrafter"/>
</dbReference>
<dbReference type="PROSITE" id="PS50931">
    <property type="entry name" value="HTH_LYSR"/>
    <property type="match status" value="1"/>
</dbReference>
<dbReference type="AlphaFoldDB" id="A0A0U5GGU8"/>
<dbReference type="Gene3D" id="1.10.10.10">
    <property type="entry name" value="Winged helix-like DNA-binding domain superfamily/Winged helix DNA-binding domain"/>
    <property type="match status" value="1"/>
</dbReference>
<keyword evidence="3" id="KW-0238">DNA-binding</keyword>
<dbReference type="SUPFAM" id="SSF53850">
    <property type="entry name" value="Periplasmic binding protein-like II"/>
    <property type="match status" value="1"/>
</dbReference>
<keyword evidence="2" id="KW-0805">Transcription regulation</keyword>
<dbReference type="KEGG" id="ege:EM595_0231"/>
<reference evidence="7" key="1">
    <citation type="submission" date="2015-11" db="EMBL/GenBank/DDBJ databases">
        <authorList>
            <person name="Blom J."/>
        </authorList>
    </citation>
    <scope>NUCLEOTIDE SEQUENCE [LARGE SCALE GENOMIC DNA]</scope>
</reference>
<dbReference type="EMBL" id="LN907827">
    <property type="protein sequence ID" value="CUU22468.1"/>
    <property type="molecule type" value="Genomic_DNA"/>
</dbReference>
<feature type="domain" description="HTH lysR-type" evidence="5">
    <location>
        <begin position="1"/>
        <end position="58"/>
    </location>
</feature>
<dbReference type="OrthoDB" id="464481at2"/>
<keyword evidence="7" id="KW-1185">Reference proteome</keyword>
<evidence type="ECO:0000256" key="3">
    <source>
        <dbReference type="ARBA" id="ARBA00023125"/>
    </source>
</evidence>
<evidence type="ECO:0000259" key="5">
    <source>
        <dbReference type="PROSITE" id="PS50931"/>
    </source>
</evidence>
<keyword evidence="4" id="KW-0804">Transcription</keyword>
<sequence length="292" mass="31971">MQLSQLEMFRAVAATGSISAAAEAVHRVPSNVTTRIKQLEAELGVALFIRENQRLRLSPAGRHFLDYNNRILDLVDEARLAVSGDRPAGLFALGSLESTAAVRIPPLLACYHHHYPQVELALSTGPSGDMLDRVLEGSLEAAFVDGPILHPVLEGVPVFREEMVLVATQQHPAIACAEDVNGENLFAFRDNCSYRRHFESWFRDGNAMPGKIYPVESYHGMLACVTAGSGIALMPRSMLESMPGSGTVSAWPLAENYRYLDTWLVWRRGPRSINLNEFIGLLPGGEGEACQG</sequence>
<proteinExistence type="inferred from homology"/>
<dbReference type="Proteomes" id="UP000059419">
    <property type="component" value="Chromosome 1"/>
</dbReference>
<dbReference type="SUPFAM" id="SSF46785">
    <property type="entry name" value="Winged helix' DNA-binding domain"/>
    <property type="match status" value="1"/>
</dbReference>
<dbReference type="InterPro" id="IPR000847">
    <property type="entry name" value="LysR_HTH_N"/>
</dbReference>
<dbReference type="GO" id="GO:0003700">
    <property type="term" value="F:DNA-binding transcription factor activity"/>
    <property type="evidence" value="ECO:0007669"/>
    <property type="project" value="InterPro"/>
</dbReference>
<dbReference type="Pfam" id="PF03466">
    <property type="entry name" value="LysR_substrate"/>
    <property type="match status" value="1"/>
</dbReference>
<evidence type="ECO:0000256" key="1">
    <source>
        <dbReference type="ARBA" id="ARBA00009437"/>
    </source>
</evidence>
<evidence type="ECO:0000256" key="2">
    <source>
        <dbReference type="ARBA" id="ARBA00023015"/>
    </source>
</evidence>
<dbReference type="PANTHER" id="PTHR30126:SF40">
    <property type="entry name" value="HTH-TYPE TRANSCRIPTIONAL REGULATOR GLTR"/>
    <property type="match status" value="1"/>
</dbReference>